<accession>A0A6I1Q2V7</accession>
<dbReference type="Pfam" id="PF04972">
    <property type="entry name" value="BON"/>
    <property type="match status" value="3"/>
</dbReference>
<feature type="domain" description="BON" evidence="2">
    <location>
        <begin position="149"/>
        <end position="216"/>
    </location>
</feature>
<dbReference type="InterPro" id="IPR014004">
    <property type="entry name" value="Transpt-assoc_nodulatn_dom_bac"/>
</dbReference>
<dbReference type="PANTHER" id="PTHR34606">
    <property type="entry name" value="BON DOMAIN-CONTAINING PROTEIN"/>
    <property type="match status" value="1"/>
</dbReference>
<dbReference type="Proteomes" id="UP000592780">
    <property type="component" value="Unassembled WGS sequence"/>
</dbReference>
<dbReference type="SMART" id="SM00749">
    <property type="entry name" value="BON"/>
    <property type="match status" value="2"/>
</dbReference>
<evidence type="ECO:0000313" key="4">
    <source>
        <dbReference type="Proteomes" id="UP000592780"/>
    </source>
</evidence>
<name>A0A6I1Q2V7_PARAM</name>
<evidence type="ECO:0000256" key="1">
    <source>
        <dbReference type="ARBA" id="ARBA00022729"/>
    </source>
</evidence>
<keyword evidence="4" id="KW-1185">Reference proteome</keyword>
<feature type="domain" description="BON" evidence="2">
    <location>
        <begin position="3"/>
        <end position="71"/>
    </location>
</feature>
<dbReference type="PANTHER" id="PTHR34606:SF4">
    <property type="entry name" value="OUTER MEMBRANE LIPOPROTEIN DOLP"/>
    <property type="match status" value="1"/>
</dbReference>
<dbReference type="Gene3D" id="3.30.1340.30">
    <property type="match status" value="3"/>
</dbReference>
<dbReference type="OrthoDB" id="870892at2"/>
<organism evidence="3 4">
    <name type="scientific">Paraburkholderia atlantica</name>
    <dbReference type="NCBI Taxonomy" id="2654982"/>
    <lineage>
        <taxon>Bacteria</taxon>
        <taxon>Pseudomonadati</taxon>
        <taxon>Pseudomonadota</taxon>
        <taxon>Betaproteobacteria</taxon>
        <taxon>Burkholderiales</taxon>
        <taxon>Burkholderiaceae</taxon>
        <taxon>Paraburkholderia</taxon>
    </lineage>
</organism>
<evidence type="ECO:0000313" key="3">
    <source>
        <dbReference type="EMBL" id="MBB5428955.1"/>
    </source>
</evidence>
<proteinExistence type="predicted"/>
<comment type="caution">
    <text evidence="3">The sequence shown here is derived from an EMBL/GenBank/DDBJ whole genome shotgun (WGS) entry which is preliminary data.</text>
</comment>
<feature type="domain" description="BON" evidence="2">
    <location>
        <begin position="78"/>
        <end position="146"/>
    </location>
</feature>
<dbReference type="RefSeq" id="WP_018432997.1">
    <property type="nucleotide sequence ID" value="NZ_JACHDD010000017.1"/>
</dbReference>
<sequence>MKTDSQLKREVEDELDWDPAVTSADIGVEVTNRVVTLSGHPPSFAEKLAAEKAAQRVAGVKAVVVEMQVRLPKHHEHGDEELANAVRAILHWSVVVPDDSVKVQVEKGWVTLTGSVDWAYQRQIVARAVGHMRGLRGMTNAIEVRSRAVSEDIVGKIAAAMQRHAQREVKHIGIHVKDGTVTLTGRVGSCAERAVARGVARSAPGVRAVVDDLVVE</sequence>
<dbReference type="EMBL" id="JACHDD010000017">
    <property type="protein sequence ID" value="MBB5428955.1"/>
    <property type="molecule type" value="Genomic_DNA"/>
</dbReference>
<dbReference type="InterPro" id="IPR007055">
    <property type="entry name" value="BON_dom"/>
</dbReference>
<dbReference type="AlphaFoldDB" id="A0A6I1Q2V7"/>
<dbReference type="InterPro" id="IPR051686">
    <property type="entry name" value="Lipoprotein_DolP"/>
</dbReference>
<protein>
    <submittedName>
        <fullName evidence="3">Osmotically-inducible protein OsmY</fullName>
    </submittedName>
</protein>
<evidence type="ECO:0000259" key="2">
    <source>
        <dbReference type="PROSITE" id="PS50914"/>
    </source>
</evidence>
<dbReference type="PROSITE" id="PS50914">
    <property type="entry name" value="BON"/>
    <property type="match status" value="3"/>
</dbReference>
<gene>
    <name evidence="3" type="ORF">HDG40_007150</name>
</gene>
<keyword evidence="1" id="KW-0732">Signal</keyword>
<reference evidence="3 4" key="1">
    <citation type="submission" date="2020-08" db="EMBL/GenBank/DDBJ databases">
        <title>Genomic Encyclopedia of Type Strains, Phase IV (KMG-V): Genome sequencing to study the core and pangenomes of soil and plant-associated prokaryotes.</title>
        <authorList>
            <person name="Whitman W."/>
        </authorList>
    </citation>
    <scope>NUCLEOTIDE SEQUENCE [LARGE SCALE GENOMIC DNA]</scope>
    <source>
        <strain evidence="3 4">JPY158</strain>
    </source>
</reference>